<sequence length="57" mass="6492">MRWSQHGHQVLAPDGSPGGPIIDVGSPVYRVEGDRIAEYWIQLDRLGLAERHRQRNT</sequence>
<dbReference type="Proteomes" id="UP000597341">
    <property type="component" value="Unassembled WGS sequence"/>
</dbReference>
<name>A0ABQ3HM38_9ACTN</name>
<evidence type="ECO:0000313" key="2">
    <source>
        <dbReference type="Proteomes" id="UP000597341"/>
    </source>
</evidence>
<dbReference type="EMBL" id="BNAD01000003">
    <property type="protein sequence ID" value="GHE16920.1"/>
    <property type="molecule type" value="Genomic_DNA"/>
</dbReference>
<organism evidence="1 2">
    <name type="scientific">Nocardioides flavus</name>
    <name type="common">ex Wang et al. 2016</name>
    <dbReference type="NCBI Taxonomy" id="2058780"/>
    <lineage>
        <taxon>Bacteria</taxon>
        <taxon>Bacillati</taxon>
        <taxon>Actinomycetota</taxon>
        <taxon>Actinomycetes</taxon>
        <taxon>Propionibacteriales</taxon>
        <taxon>Nocardioidaceae</taxon>
        <taxon>Nocardioides</taxon>
    </lineage>
</organism>
<reference evidence="2" key="1">
    <citation type="journal article" date="2019" name="Int. J. Syst. Evol. Microbiol.">
        <title>The Global Catalogue of Microorganisms (GCM) 10K type strain sequencing project: providing services to taxonomists for standard genome sequencing and annotation.</title>
        <authorList>
            <consortium name="The Broad Institute Genomics Platform"/>
            <consortium name="The Broad Institute Genome Sequencing Center for Infectious Disease"/>
            <person name="Wu L."/>
            <person name="Ma J."/>
        </authorList>
    </citation>
    <scope>NUCLEOTIDE SEQUENCE [LARGE SCALE GENOMIC DNA]</scope>
    <source>
        <strain evidence="2">CGMCC 1.12791</strain>
    </source>
</reference>
<keyword evidence="2" id="KW-1185">Reference proteome</keyword>
<proteinExistence type="predicted"/>
<evidence type="ECO:0008006" key="3">
    <source>
        <dbReference type="Google" id="ProtNLM"/>
    </source>
</evidence>
<comment type="caution">
    <text evidence="1">The sequence shown here is derived from an EMBL/GenBank/DDBJ whole genome shotgun (WGS) entry which is preliminary data.</text>
</comment>
<protein>
    <recommendedName>
        <fullName evidence="3">SnoaL-like domain-containing protein</fullName>
    </recommendedName>
</protein>
<gene>
    <name evidence="1" type="ORF">GCM10011376_15300</name>
</gene>
<evidence type="ECO:0000313" key="1">
    <source>
        <dbReference type="EMBL" id="GHE16920.1"/>
    </source>
</evidence>
<accession>A0ABQ3HM38</accession>
<dbReference type="RefSeq" id="WP_191278803.1">
    <property type="nucleotide sequence ID" value="NZ_BNAD01000003.1"/>
</dbReference>